<sequence length="94" mass="10339">MMDGHVQGLRKPLIPMSHVVGCNLLLYIRLGCREIYVGCAHYQGGFTNVIFYFKCSNEGCIISLAVFPAVFPAAYNSHGERIVAFCSCNMTVAC</sequence>
<dbReference type="EMBL" id="FN393074">
    <property type="protein sequence ID" value="CAY80452.1"/>
    <property type="molecule type" value="Genomic_DNA"/>
</dbReference>
<reference evidence="1 2" key="1">
    <citation type="journal article" date="2009" name="Proc. Natl. Acad. Sci. U.S.A.">
        <title>Eukaryote-to-eukaryote gene transfer events revealed by the genome sequence of the wine yeast Saccharomyces cerevisiae EC1118.</title>
        <authorList>
            <person name="Novo M."/>
            <person name="Bigey F."/>
            <person name="Beyne E."/>
            <person name="Galeote V."/>
            <person name="Gavory F."/>
            <person name="Mallet S."/>
            <person name="Cambot B."/>
            <person name="Legras J.L."/>
            <person name="Wincker P."/>
            <person name="Casaregola S."/>
            <person name="Dequin S."/>
        </authorList>
    </citation>
    <scope>NUCLEOTIDE SEQUENCE [LARGE SCALE GENOMIC DNA]</scope>
    <source>
        <strain evidence="2">Lalvin EC1118 / Prise de mousse</strain>
    </source>
</reference>
<evidence type="ECO:0000313" key="2">
    <source>
        <dbReference type="Proteomes" id="UP000000286"/>
    </source>
</evidence>
<dbReference type="Proteomes" id="UP000000286">
    <property type="component" value="Chromosome IX"/>
</dbReference>
<proteinExistence type="predicted"/>
<gene>
    <name evidence="1" type="ORF">EC1118_1I12_1321g</name>
</gene>
<evidence type="ECO:0000313" key="1">
    <source>
        <dbReference type="EMBL" id="CAY80452.1"/>
    </source>
</evidence>
<name>C8ZAI9_YEAS8</name>
<protein>
    <submittedName>
        <fullName evidence="1">EC1118_1I12_1321p</fullName>
    </submittedName>
</protein>
<accession>C8ZAI9</accession>
<organism evidence="1 2">
    <name type="scientific">Saccharomyces cerevisiae (strain Lalvin EC1118 / Prise de mousse)</name>
    <name type="common">Baker's yeast</name>
    <dbReference type="NCBI Taxonomy" id="643680"/>
    <lineage>
        <taxon>Eukaryota</taxon>
        <taxon>Fungi</taxon>
        <taxon>Dikarya</taxon>
        <taxon>Ascomycota</taxon>
        <taxon>Saccharomycotina</taxon>
        <taxon>Saccharomycetes</taxon>
        <taxon>Saccharomycetales</taxon>
        <taxon>Saccharomycetaceae</taxon>
        <taxon>Saccharomyces</taxon>
    </lineage>
</organism>
<dbReference type="AlphaFoldDB" id="C8ZAI9"/>
<dbReference type="HOGENOM" id="CLU_2387871_0_0_1"/>